<organism evidence="2 3">
    <name type="scientific">Streptomyces solicavernae</name>
    <dbReference type="NCBI Taxonomy" id="3043614"/>
    <lineage>
        <taxon>Bacteria</taxon>
        <taxon>Bacillati</taxon>
        <taxon>Actinomycetota</taxon>
        <taxon>Actinomycetes</taxon>
        <taxon>Kitasatosporales</taxon>
        <taxon>Streptomycetaceae</taxon>
        <taxon>Streptomyces</taxon>
    </lineage>
</organism>
<evidence type="ECO:0000313" key="2">
    <source>
        <dbReference type="EMBL" id="MDI3390169.1"/>
    </source>
</evidence>
<keyword evidence="3" id="KW-1185">Reference proteome</keyword>
<sequence length="120" mass="13651">MQMHSDDELYAVDSVFLGPPRFTLPFKARYQAYAVGITLTIALLILLKIINLMAFWPIAYGMVAVIWATRKITPHITHDSSLTTLVRTVWNDVRAPRSASQQQETVTEMTSTGIRRHTYL</sequence>
<dbReference type="EMBL" id="JASCIR010000040">
    <property type="protein sequence ID" value="MDI3390169.1"/>
    <property type="molecule type" value="Genomic_DNA"/>
</dbReference>
<evidence type="ECO:0000256" key="1">
    <source>
        <dbReference type="SAM" id="Phobius"/>
    </source>
</evidence>
<evidence type="ECO:0000313" key="3">
    <source>
        <dbReference type="Proteomes" id="UP001224661"/>
    </source>
</evidence>
<keyword evidence="1" id="KW-1133">Transmembrane helix</keyword>
<proteinExistence type="predicted"/>
<keyword evidence="1" id="KW-0812">Transmembrane</keyword>
<name>A0ABT6S0E4_9ACTN</name>
<feature type="transmembrane region" description="Helical" evidence="1">
    <location>
        <begin position="30"/>
        <end position="47"/>
    </location>
</feature>
<dbReference type="RefSeq" id="WP_282516648.1">
    <property type="nucleotide sequence ID" value="NZ_JASCIR010000040.1"/>
</dbReference>
<protein>
    <submittedName>
        <fullName evidence="2">Uncharacterized protein</fullName>
    </submittedName>
</protein>
<accession>A0ABT6S0E4</accession>
<reference evidence="2 3" key="1">
    <citation type="submission" date="2023-05" db="EMBL/GenBank/DDBJ databases">
        <title>Draft genome sequence of Streptomyces sp. B-S-A8 isolated from a cave soil in Thailand.</title>
        <authorList>
            <person name="Chamroensaksri N."/>
            <person name="Muangham S."/>
        </authorList>
    </citation>
    <scope>NUCLEOTIDE SEQUENCE [LARGE SCALE GENOMIC DNA]</scope>
    <source>
        <strain evidence="2 3">B-S-A8</strain>
    </source>
</reference>
<comment type="caution">
    <text evidence="2">The sequence shown here is derived from an EMBL/GenBank/DDBJ whole genome shotgun (WGS) entry which is preliminary data.</text>
</comment>
<gene>
    <name evidence="2" type="ORF">QIS99_28845</name>
</gene>
<dbReference type="Proteomes" id="UP001224661">
    <property type="component" value="Unassembled WGS sequence"/>
</dbReference>
<keyword evidence="1" id="KW-0472">Membrane</keyword>